<dbReference type="Gene3D" id="3.80.10.10">
    <property type="entry name" value="Ribonuclease Inhibitor"/>
    <property type="match status" value="1"/>
</dbReference>
<evidence type="ECO:0000256" key="3">
    <source>
        <dbReference type="ARBA" id="ARBA00022692"/>
    </source>
</evidence>
<keyword evidence="2" id="KW-0433">Leucine-rich repeat</keyword>
<organism evidence="12">
    <name type="scientific">Medicago truncatula</name>
    <name type="common">Barrel medic</name>
    <name type="synonym">Medicago tribuloides</name>
    <dbReference type="NCBI Taxonomy" id="3880"/>
    <lineage>
        <taxon>Eukaryota</taxon>
        <taxon>Viridiplantae</taxon>
        <taxon>Streptophyta</taxon>
        <taxon>Embryophyta</taxon>
        <taxon>Tracheophyta</taxon>
        <taxon>Spermatophyta</taxon>
        <taxon>Magnoliopsida</taxon>
        <taxon>eudicotyledons</taxon>
        <taxon>Gunneridae</taxon>
        <taxon>Pentapetalae</taxon>
        <taxon>rosids</taxon>
        <taxon>fabids</taxon>
        <taxon>Fabales</taxon>
        <taxon>Fabaceae</taxon>
        <taxon>Papilionoideae</taxon>
        <taxon>50 kb inversion clade</taxon>
        <taxon>NPAAA clade</taxon>
        <taxon>Hologalegina</taxon>
        <taxon>IRL clade</taxon>
        <taxon>Trifolieae</taxon>
        <taxon>Medicago</taxon>
    </lineage>
</organism>
<dbReference type="FunFam" id="3.80.10.10:FF:000041">
    <property type="entry name" value="LRR receptor-like serine/threonine-protein kinase ERECTA"/>
    <property type="match status" value="1"/>
</dbReference>
<dbReference type="ExpressionAtlas" id="I3SCS3">
    <property type="expression patterns" value="differential"/>
</dbReference>
<sequence length="230" mass="24778">MASSFTFSVVTVFLATVILTVHGCSPSDRTALLSFKASLKEPYHGIFNTWSGENCCVNWYGVSCDSTTGRVTDINLRGESEDPIISKSGKSGYMTGKISPEICKIDSLTSFILADWKAISGEIPQCLTSLSNLRILDLIGNQLTGKIPVNIGKLQRLTVLNLAENSISGEIPTSVVELCSLKHLDLSSNSLTGSIPVNFGNLQMLSRALLNRNQLTGSIPGFSYENLPPC</sequence>
<protein>
    <submittedName>
        <fullName evidence="12">Uncharacterized protein</fullName>
    </submittedName>
</protein>
<feature type="domain" description="Disease resistance R13L4/SHOC-2-like LRR" evidence="11">
    <location>
        <begin position="125"/>
        <end position="206"/>
    </location>
</feature>
<dbReference type="InterPro" id="IPR013210">
    <property type="entry name" value="LRR_N_plant-typ"/>
</dbReference>
<comment type="subcellular location">
    <subcellularLocation>
        <location evidence="1">Membrane</location>
        <topology evidence="1">Single-pass membrane protein</topology>
    </subcellularLocation>
</comment>
<evidence type="ECO:0000313" key="12">
    <source>
        <dbReference type="EMBL" id="AFK38065.1"/>
    </source>
</evidence>
<reference evidence="12" key="1">
    <citation type="submission" date="2012-05" db="EMBL/GenBank/DDBJ databases">
        <authorList>
            <person name="Krishnakumar V."/>
            <person name="Cheung F."/>
            <person name="Xiao Y."/>
            <person name="Chan A."/>
            <person name="Moskal W.A."/>
            <person name="Town C.D."/>
        </authorList>
    </citation>
    <scope>NUCLEOTIDE SEQUENCE</scope>
</reference>
<evidence type="ECO:0000256" key="5">
    <source>
        <dbReference type="ARBA" id="ARBA00022737"/>
    </source>
</evidence>
<keyword evidence="6" id="KW-1133">Transmembrane helix</keyword>
<dbReference type="InterPro" id="IPR053211">
    <property type="entry name" value="DNA_repair-toleration"/>
</dbReference>
<keyword evidence="7" id="KW-0472">Membrane</keyword>
<dbReference type="GO" id="GO:0016020">
    <property type="term" value="C:membrane"/>
    <property type="evidence" value="ECO:0007669"/>
    <property type="project" value="UniProtKB-SubCell"/>
</dbReference>
<keyword evidence="4 9" id="KW-0732">Signal</keyword>
<dbReference type="InterPro" id="IPR055414">
    <property type="entry name" value="LRR_R13L4/SHOC2-like"/>
</dbReference>
<evidence type="ECO:0000259" key="11">
    <source>
        <dbReference type="Pfam" id="PF23598"/>
    </source>
</evidence>
<dbReference type="PANTHER" id="PTHR48060">
    <property type="entry name" value="DNA DAMAGE-REPAIR/TOLERATION PROTEIN DRT100"/>
    <property type="match status" value="1"/>
</dbReference>
<feature type="domain" description="Leucine-rich repeat-containing N-terminal plant-type" evidence="10">
    <location>
        <begin position="26"/>
        <end position="65"/>
    </location>
</feature>
<dbReference type="EMBL" id="BT138270">
    <property type="protein sequence ID" value="AFK38065.1"/>
    <property type="molecule type" value="mRNA"/>
</dbReference>
<evidence type="ECO:0000256" key="4">
    <source>
        <dbReference type="ARBA" id="ARBA00022729"/>
    </source>
</evidence>
<dbReference type="FunFam" id="3.80.10.10:FF:000129">
    <property type="entry name" value="Leucine-rich repeat receptor-like kinase"/>
    <property type="match status" value="1"/>
</dbReference>
<dbReference type="PANTHER" id="PTHR48060:SF7">
    <property type="entry name" value="DNA DAMAGE-REPAIR_TOLERATION PROTEIN DRT100"/>
    <property type="match status" value="1"/>
</dbReference>
<evidence type="ECO:0000256" key="9">
    <source>
        <dbReference type="SAM" id="SignalP"/>
    </source>
</evidence>
<name>I3SCS3_MEDTR</name>
<feature type="chain" id="PRO_5003679421" evidence="9">
    <location>
        <begin position="24"/>
        <end position="230"/>
    </location>
</feature>
<evidence type="ECO:0000256" key="7">
    <source>
        <dbReference type="ARBA" id="ARBA00023136"/>
    </source>
</evidence>
<feature type="signal peptide" evidence="9">
    <location>
        <begin position="1"/>
        <end position="23"/>
    </location>
</feature>
<evidence type="ECO:0000259" key="10">
    <source>
        <dbReference type="Pfam" id="PF08263"/>
    </source>
</evidence>
<dbReference type="Pfam" id="PF08263">
    <property type="entry name" value="LRRNT_2"/>
    <property type="match status" value="1"/>
</dbReference>
<keyword evidence="8" id="KW-0325">Glycoprotein</keyword>
<accession>I3SCS3</accession>
<dbReference type="SUPFAM" id="SSF52058">
    <property type="entry name" value="L domain-like"/>
    <property type="match status" value="1"/>
</dbReference>
<evidence type="ECO:0000256" key="6">
    <source>
        <dbReference type="ARBA" id="ARBA00022989"/>
    </source>
</evidence>
<proteinExistence type="evidence at transcript level"/>
<dbReference type="Pfam" id="PF23598">
    <property type="entry name" value="LRR_14"/>
    <property type="match status" value="1"/>
</dbReference>
<dbReference type="InterPro" id="IPR032675">
    <property type="entry name" value="LRR_dom_sf"/>
</dbReference>
<keyword evidence="3" id="KW-0812">Transmembrane</keyword>
<evidence type="ECO:0000256" key="2">
    <source>
        <dbReference type="ARBA" id="ARBA00022614"/>
    </source>
</evidence>
<evidence type="ECO:0000256" key="1">
    <source>
        <dbReference type="ARBA" id="ARBA00004167"/>
    </source>
</evidence>
<keyword evidence="5" id="KW-0677">Repeat</keyword>
<evidence type="ECO:0000256" key="8">
    <source>
        <dbReference type="ARBA" id="ARBA00023180"/>
    </source>
</evidence>
<dbReference type="AlphaFoldDB" id="I3SCS3"/>